<evidence type="ECO:0000313" key="1">
    <source>
        <dbReference type="EMBL" id="MBB6084269.1"/>
    </source>
</evidence>
<organism evidence="1 2">
    <name type="scientific">Castellaniella defragrans</name>
    <name type="common">Alcaligenes defragrans</name>
    <dbReference type="NCBI Taxonomy" id="75697"/>
    <lineage>
        <taxon>Bacteria</taxon>
        <taxon>Pseudomonadati</taxon>
        <taxon>Pseudomonadota</taxon>
        <taxon>Betaproteobacteria</taxon>
        <taxon>Burkholderiales</taxon>
        <taxon>Alcaligenaceae</taxon>
        <taxon>Castellaniella</taxon>
    </lineage>
</organism>
<name>A0A7W9TPD8_CASDE</name>
<protein>
    <submittedName>
        <fullName evidence="1">ElaB/YqjD/DUF883 family membrane-anchored ribosome-binding protein</fullName>
    </submittedName>
</protein>
<proteinExistence type="predicted"/>
<gene>
    <name evidence="1" type="ORF">HNR28_002314</name>
</gene>
<evidence type="ECO:0000313" key="2">
    <source>
        <dbReference type="Proteomes" id="UP000541136"/>
    </source>
</evidence>
<comment type="caution">
    <text evidence="1">The sequence shown here is derived from an EMBL/GenBank/DDBJ whole genome shotgun (WGS) entry which is preliminary data.</text>
</comment>
<reference evidence="1 2" key="1">
    <citation type="submission" date="2020-08" db="EMBL/GenBank/DDBJ databases">
        <title>Genomic Encyclopedia of Type Strains, Phase IV (KMG-IV): sequencing the most valuable type-strain genomes for metagenomic binning, comparative biology and taxonomic classification.</title>
        <authorList>
            <person name="Goeker M."/>
        </authorList>
    </citation>
    <scope>NUCLEOTIDE SEQUENCE [LARGE SCALE GENOMIC DNA]</scope>
    <source>
        <strain evidence="1 2">DSM 12141</strain>
    </source>
</reference>
<sequence length="31" mass="3433">MKLKRPTLLQGLAILAALGLLLRLLLSRYIA</sequence>
<dbReference type="AlphaFoldDB" id="A0A7W9TPD8"/>
<dbReference type="Proteomes" id="UP000541136">
    <property type="component" value="Unassembled WGS sequence"/>
</dbReference>
<accession>A0A7W9TPD8</accession>
<dbReference type="EMBL" id="JACHIB010000013">
    <property type="protein sequence ID" value="MBB6084269.1"/>
    <property type="molecule type" value="Genomic_DNA"/>
</dbReference>